<dbReference type="Pfam" id="PF01841">
    <property type="entry name" value="Transglut_core"/>
    <property type="match status" value="1"/>
</dbReference>
<organism evidence="3 4">
    <name type="scientific">Extremus antarcticus</name>
    <dbReference type="NCBI Taxonomy" id="702011"/>
    <lineage>
        <taxon>Eukaryota</taxon>
        <taxon>Fungi</taxon>
        <taxon>Dikarya</taxon>
        <taxon>Ascomycota</taxon>
        <taxon>Pezizomycotina</taxon>
        <taxon>Dothideomycetes</taxon>
        <taxon>Dothideomycetidae</taxon>
        <taxon>Mycosphaerellales</taxon>
        <taxon>Extremaceae</taxon>
        <taxon>Extremus</taxon>
    </lineage>
</organism>
<evidence type="ECO:0000256" key="1">
    <source>
        <dbReference type="SAM" id="MobiDB-lite"/>
    </source>
</evidence>
<feature type="region of interest" description="Disordered" evidence="1">
    <location>
        <begin position="237"/>
        <end position="300"/>
    </location>
</feature>
<comment type="caution">
    <text evidence="3">The sequence shown here is derived from an EMBL/GenBank/DDBJ whole genome shotgun (WGS) entry which is preliminary data.</text>
</comment>
<feature type="compositionally biased region" description="Polar residues" evidence="1">
    <location>
        <begin position="138"/>
        <end position="190"/>
    </location>
</feature>
<dbReference type="EMBL" id="JAWDJX010000026">
    <property type="protein sequence ID" value="KAK3051464.1"/>
    <property type="molecule type" value="Genomic_DNA"/>
</dbReference>
<feature type="region of interest" description="Disordered" evidence="1">
    <location>
        <begin position="17"/>
        <end position="190"/>
    </location>
</feature>
<dbReference type="InterPro" id="IPR002931">
    <property type="entry name" value="Transglutaminase-like"/>
</dbReference>
<evidence type="ECO:0000313" key="4">
    <source>
        <dbReference type="Proteomes" id="UP001271007"/>
    </source>
</evidence>
<dbReference type="SUPFAM" id="SSF54001">
    <property type="entry name" value="Cysteine proteinases"/>
    <property type="match status" value="1"/>
</dbReference>
<evidence type="ECO:0000259" key="2">
    <source>
        <dbReference type="SMART" id="SM00460"/>
    </source>
</evidence>
<dbReference type="PANTHER" id="PTHR46333:SF5">
    <property type="entry name" value="TRANSGLUTAMINASE-LIKE DOMAIN-CONTAINING PROTEIN"/>
    <property type="match status" value="1"/>
</dbReference>
<proteinExistence type="predicted"/>
<feature type="compositionally biased region" description="Low complexity" evidence="1">
    <location>
        <begin position="35"/>
        <end position="46"/>
    </location>
</feature>
<dbReference type="PANTHER" id="PTHR46333">
    <property type="entry name" value="CYTOKINESIS PROTEIN 3"/>
    <property type="match status" value="1"/>
</dbReference>
<feature type="compositionally biased region" description="Low complexity" evidence="1">
    <location>
        <begin position="112"/>
        <end position="127"/>
    </location>
</feature>
<dbReference type="Gene3D" id="3.10.620.30">
    <property type="match status" value="1"/>
</dbReference>
<name>A0AAJ0DCK2_9PEZI</name>
<sequence length="718" mass="76411">MAEDQPQSIQTRIAALKLNQVGRVPSGPPPSYEQTTNNTSTNSNGRPRPPPPPRPSLPARPNVPGRAASTNVPPTADYAPVSNGGISNLPEGGQPSANSNGMDGISRPALPPRTSTLSSQSSALPSRRTSEVPALPSRQHSLAPSTVSRRPSDYSLNRQPSNESISSIATARSGTSAISNGTSITSGRSDTFSIRAPTFDASALPALPPKRTQEEKEATYKKYNKAASTTSRFAALKATKSTPNVQQKQVGTTPPPAAPMNVLPAPGLPSRTPSIQEEDPPQPILPARPQRQVVEPPPPRKSALLLGLNSGTTTNPPVPAARPISVSRFDGAAAPPPIPAASKPDLAALQASKPDMNRYAAAPAATSCLLCRDFSGPDAHAQRFPRESLPTQDIGWVAQQLTAPFPSPTDKARALFTWLHHNISYDTVAFFNHNVKPSTPQSTLSSGLAVCEGYAGLFAAMAMKVGLEAVVVGGHGKGYGYSKLQPGKPLPAYKAGHAWNAAKIDGGQWKLIDCCWGAGTVNGKNQPYTKGFAPERFTQSNEDFGLDHFPGDNSKQFRNDGRVVGWEEYILGNKNGCGADFFSGFISGEGLTAKSFQPVSNPIVRSQIPGPTIRFSFQKKCPHWDPIRNGKGPYYLYVLTLSALEGTDRNHVPFETNGSVWWCDVPVADLGPPGSKVGLWAATSFDGADGRGLTIGRYRERRKWCSPGMGGVCKWEVA</sequence>
<feature type="compositionally biased region" description="Pro residues" evidence="1">
    <location>
        <begin position="47"/>
        <end position="58"/>
    </location>
</feature>
<reference evidence="3" key="1">
    <citation type="submission" date="2023-04" db="EMBL/GenBank/DDBJ databases">
        <title>Black Yeasts Isolated from many extreme environments.</title>
        <authorList>
            <person name="Coleine C."/>
            <person name="Stajich J.E."/>
            <person name="Selbmann L."/>
        </authorList>
    </citation>
    <scope>NUCLEOTIDE SEQUENCE</scope>
    <source>
        <strain evidence="3">CCFEE 5312</strain>
    </source>
</reference>
<accession>A0AAJ0DCK2</accession>
<gene>
    <name evidence="3" type="ORF">LTR09_007487</name>
</gene>
<feature type="compositionally biased region" description="Polar residues" evidence="1">
    <location>
        <begin position="239"/>
        <end position="252"/>
    </location>
</feature>
<dbReference type="AlphaFoldDB" id="A0AAJ0DCK2"/>
<dbReference type="GO" id="GO:0005737">
    <property type="term" value="C:cytoplasm"/>
    <property type="evidence" value="ECO:0007669"/>
    <property type="project" value="TreeGrafter"/>
</dbReference>
<protein>
    <recommendedName>
        <fullName evidence="2">Transglutaminase-like domain-containing protein</fullName>
    </recommendedName>
</protein>
<evidence type="ECO:0000313" key="3">
    <source>
        <dbReference type="EMBL" id="KAK3051464.1"/>
    </source>
</evidence>
<feature type="domain" description="Transglutaminase-like" evidence="2">
    <location>
        <begin position="443"/>
        <end position="516"/>
    </location>
</feature>
<dbReference type="SMART" id="SM00460">
    <property type="entry name" value="TGc"/>
    <property type="match status" value="1"/>
</dbReference>
<keyword evidence="4" id="KW-1185">Reference proteome</keyword>
<dbReference type="InterPro" id="IPR038765">
    <property type="entry name" value="Papain-like_cys_pep_sf"/>
</dbReference>
<dbReference type="InterPro" id="IPR052557">
    <property type="entry name" value="CAP/Cytokinesis_protein"/>
</dbReference>
<dbReference type="Proteomes" id="UP001271007">
    <property type="component" value="Unassembled WGS sequence"/>
</dbReference>